<evidence type="ECO:0000313" key="2">
    <source>
        <dbReference type="EMBL" id="KAK7870415.1"/>
    </source>
</evidence>
<keyword evidence="3" id="KW-1185">Reference proteome</keyword>
<protein>
    <submittedName>
        <fullName evidence="2">Uncharacterized protein</fullName>
    </submittedName>
</protein>
<dbReference type="AlphaFoldDB" id="A0AAN9VSB1"/>
<sequence>MKGEPGPSGTYRSVDPDAAFASEALKGSKQDIGNNCFKMPNDKPDDLKEDLKICEDSNETISDELTESSSSQHSDDFAILTPCEIGDFLNSETSSQDEYGNISSGKHNYDASANFKKILEQSDVEETLNIAKTTLQKDINQNVIGKTLSTSQNSTAVTNNNERSAYQFEINNNVISGRNVTQNIPNKGSKFEHKDGNKENVSFKTNEKGKIGPKFFKKGKKTNHENAIEERKSEFKPDKSTNESKYFETQQTETPSTSQMEQTFKEIKNDAKATLKTKAKSGGKYKIKSGYMPKDKSDEKFEMKSGNDFKKNVKMLIGGDVGFTGDNSEGNTGDIPTENTGAKRAFRGAKYFARMKFGSRGPQPVDEAAASTSGGGSKKGGNGDKGNKGDQGGKAAQNEDLAKQGPSNAPAA</sequence>
<accession>A0AAN9VSB1</accession>
<feature type="region of interest" description="Disordered" evidence="1">
    <location>
        <begin position="184"/>
        <end position="261"/>
    </location>
</feature>
<feature type="compositionally biased region" description="Low complexity" evidence="1">
    <location>
        <begin position="248"/>
        <end position="261"/>
    </location>
</feature>
<name>A0AAN9VSB1_9ORTH</name>
<evidence type="ECO:0000256" key="1">
    <source>
        <dbReference type="SAM" id="MobiDB-lite"/>
    </source>
</evidence>
<comment type="caution">
    <text evidence="2">The sequence shown here is derived from an EMBL/GenBank/DDBJ whole genome shotgun (WGS) entry which is preliminary data.</text>
</comment>
<feature type="compositionally biased region" description="Basic and acidic residues" evidence="1">
    <location>
        <begin position="189"/>
        <end position="198"/>
    </location>
</feature>
<feature type="compositionally biased region" description="Basic and acidic residues" evidence="1">
    <location>
        <begin position="222"/>
        <end position="246"/>
    </location>
</feature>
<feature type="region of interest" description="Disordered" evidence="1">
    <location>
        <begin position="355"/>
        <end position="412"/>
    </location>
</feature>
<feature type="compositionally biased region" description="Basic and acidic residues" evidence="1">
    <location>
        <begin position="293"/>
        <end position="303"/>
    </location>
</feature>
<dbReference type="Proteomes" id="UP001378592">
    <property type="component" value="Unassembled WGS sequence"/>
</dbReference>
<proteinExistence type="predicted"/>
<feature type="region of interest" description="Disordered" evidence="1">
    <location>
        <begin position="282"/>
        <end position="303"/>
    </location>
</feature>
<organism evidence="2 3">
    <name type="scientific">Gryllus longicercus</name>
    <dbReference type="NCBI Taxonomy" id="2509291"/>
    <lineage>
        <taxon>Eukaryota</taxon>
        <taxon>Metazoa</taxon>
        <taxon>Ecdysozoa</taxon>
        <taxon>Arthropoda</taxon>
        <taxon>Hexapoda</taxon>
        <taxon>Insecta</taxon>
        <taxon>Pterygota</taxon>
        <taxon>Neoptera</taxon>
        <taxon>Polyneoptera</taxon>
        <taxon>Orthoptera</taxon>
        <taxon>Ensifera</taxon>
        <taxon>Gryllidea</taxon>
        <taxon>Grylloidea</taxon>
        <taxon>Gryllidae</taxon>
        <taxon>Gryllinae</taxon>
        <taxon>Gryllus</taxon>
    </lineage>
</organism>
<reference evidence="2 3" key="1">
    <citation type="submission" date="2024-03" db="EMBL/GenBank/DDBJ databases">
        <title>The genome assembly and annotation of the cricket Gryllus longicercus Weissman &amp; Gray.</title>
        <authorList>
            <person name="Szrajer S."/>
            <person name="Gray D."/>
            <person name="Ylla G."/>
        </authorList>
    </citation>
    <scope>NUCLEOTIDE SEQUENCE [LARGE SCALE GENOMIC DNA]</scope>
    <source>
        <strain evidence="2">DAG 2021-001</strain>
        <tissue evidence="2">Whole body minus gut</tissue>
    </source>
</reference>
<dbReference type="EMBL" id="JAZDUA010000058">
    <property type="protein sequence ID" value="KAK7870415.1"/>
    <property type="molecule type" value="Genomic_DNA"/>
</dbReference>
<evidence type="ECO:0000313" key="3">
    <source>
        <dbReference type="Proteomes" id="UP001378592"/>
    </source>
</evidence>
<gene>
    <name evidence="2" type="ORF">R5R35_003749</name>
</gene>